<organism evidence="2 3">
    <name type="scientific">Geomicrobium sediminis</name>
    <dbReference type="NCBI Taxonomy" id="1347788"/>
    <lineage>
        <taxon>Bacteria</taxon>
        <taxon>Bacillati</taxon>
        <taxon>Bacillota</taxon>
        <taxon>Bacilli</taxon>
        <taxon>Bacillales</taxon>
        <taxon>Geomicrobium</taxon>
    </lineage>
</organism>
<keyword evidence="3" id="KW-1185">Reference proteome</keyword>
<evidence type="ECO:0000313" key="2">
    <source>
        <dbReference type="EMBL" id="MBM7631177.1"/>
    </source>
</evidence>
<reference evidence="2 3" key="1">
    <citation type="submission" date="2021-01" db="EMBL/GenBank/DDBJ databases">
        <title>Genomic Encyclopedia of Type Strains, Phase IV (KMG-IV): sequencing the most valuable type-strain genomes for metagenomic binning, comparative biology and taxonomic classification.</title>
        <authorList>
            <person name="Goeker M."/>
        </authorList>
    </citation>
    <scope>NUCLEOTIDE SEQUENCE [LARGE SCALE GENOMIC DNA]</scope>
    <source>
        <strain evidence="2 3">DSM 25540</strain>
    </source>
</reference>
<dbReference type="Gene3D" id="3.20.20.140">
    <property type="entry name" value="Metal-dependent hydrolases"/>
    <property type="match status" value="1"/>
</dbReference>
<dbReference type="InterPro" id="IPR032466">
    <property type="entry name" value="Metal_Hydrolase"/>
</dbReference>
<comment type="caution">
    <text evidence="2">The sequence shown here is derived from an EMBL/GenBank/DDBJ whole genome shotgun (WGS) entry which is preliminary data.</text>
</comment>
<dbReference type="EMBL" id="JAFBEC010000001">
    <property type="protein sequence ID" value="MBM7631177.1"/>
    <property type="molecule type" value="Genomic_DNA"/>
</dbReference>
<dbReference type="PANTHER" id="PTHR43794">
    <property type="entry name" value="AMINOHYDROLASE SSNA-RELATED"/>
    <property type="match status" value="1"/>
</dbReference>
<gene>
    <name evidence="2" type="ORF">JOD17_000268</name>
</gene>
<sequence length="441" mass="48062">MKRLFKNGTVITSDSNLGNFKDADVLIENDKIIEVGPNISAEDCEVIDAKDMIVMPGLVDTHRHTWESVIRNVGADWSLQTYLGNIYYGNIGSKRRPEDDYVGNLLGALEALESGVTTLYDWTMIISNDHAEEMIRGLKESGIRAIFGYGSPGDAEYWNSDSKLDTIDKARAMKERHFSSDDQLLTMGLAIRGPEFSSWETSVKEIQFAREIDAVCSMHLGFGTWGSTERSIEKLHAAGLLGEHLNFAHANAVQPEEVRLLAEHGGSISVTPEIEMMMGHGYPAVGLALENGVKPALGVDVVTSTGGDMFTQMKFALQADRARVNQEQLSQGIMPGPKLHLSAQSILESATIDGAKALRLDHKVGSLTPGKQADLIMINKNDLNIFPVNDPVGTVVQCTNNANVDSVYVAGNPVKKNGKMIGIDIERIKRLATATSEHLLG</sequence>
<dbReference type="Gene3D" id="2.30.40.10">
    <property type="entry name" value="Urease, subunit C, domain 1"/>
    <property type="match status" value="1"/>
</dbReference>
<protein>
    <submittedName>
        <fullName evidence="2">Cytosine/adenosine deaminase-related metal-dependent hydrolase</fullName>
    </submittedName>
</protein>
<dbReference type="InterPro" id="IPR011059">
    <property type="entry name" value="Metal-dep_hydrolase_composite"/>
</dbReference>
<proteinExistence type="predicted"/>
<dbReference type="NCBIfam" id="NF006056">
    <property type="entry name" value="PRK08204.1"/>
    <property type="match status" value="1"/>
</dbReference>
<dbReference type="InterPro" id="IPR050287">
    <property type="entry name" value="MTA/SAH_deaminase"/>
</dbReference>
<dbReference type="InterPro" id="IPR006680">
    <property type="entry name" value="Amidohydro-rel"/>
</dbReference>
<dbReference type="Pfam" id="PF01979">
    <property type="entry name" value="Amidohydro_1"/>
    <property type="match status" value="1"/>
</dbReference>
<evidence type="ECO:0000259" key="1">
    <source>
        <dbReference type="Pfam" id="PF01979"/>
    </source>
</evidence>
<feature type="domain" description="Amidohydrolase-related" evidence="1">
    <location>
        <begin position="53"/>
        <end position="414"/>
    </location>
</feature>
<dbReference type="GO" id="GO:0016787">
    <property type="term" value="F:hydrolase activity"/>
    <property type="evidence" value="ECO:0007669"/>
    <property type="project" value="UniProtKB-KW"/>
</dbReference>
<dbReference type="SUPFAM" id="SSF51338">
    <property type="entry name" value="Composite domain of metallo-dependent hydrolases"/>
    <property type="match status" value="1"/>
</dbReference>
<evidence type="ECO:0000313" key="3">
    <source>
        <dbReference type="Proteomes" id="UP000741863"/>
    </source>
</evidence>
<dbReference type="PANTHER" id="PTHR43794:SF5">
    <property type="entry name" value="CHLOROHYDROLASE FAMILY PROTEIN"/>
    <property type="match status" value="1"/>
</dbReference>
<dbReference type="RefSeq" id="WP_204695361.1">
    <property type="nucleotide sequence ID" value="NZ_JAFBEC010000001.1"/>
</dbReference>
<dbReference type="SUPFAM" id="SSF51556">
    <property type="entry name" value="Metallo-dependent hydrolases"/>
    <property type="match status" value="1"/>
</dbReference>
<accession>A0ABS2P6Z8</accession>
<name>A0ABS2P6Z8_9BACL</name>
<keyword evidence="2" id="KW-0378">Hydrolase</keyword>
<dbReference type="Proteomes" id="UP000741863">
    <property type="component" value="Unassembled WGS sequence"/>
</dbReference>